<accession>A0A2U1CJL7</accession>
<proteinExistence type="inferred from homology"/>
<dbReference type="Gene3D" id="3.50.50.100">
    <property type="match status" value="1"/>
</dbReference>
<dbReference type="InterPro" id="IPR051169">
    <property type="entry name" value="NADH-Q_oxidoreductase"/>
</dbReference>
<reference evidence="7 8" key="1">
    <citation type="submission" date="2018-04" db="EMBL/GenBank/DDBJ databases">
        <title>Genomic Encyclopedia of Type Strains, Phase IV (KMG-IV): sequencing the most valuable type-strain genomes for metagenomic binning, comparative biology and taxonomic classification.</title>
        <authorList>
            <person name="Goeker M."/>
        </authorList>
    </citation>
    <scope>NUCLEOTIDE SEQUENCE [LARGE SCALE GENOMIC DNA]</scope>
    <source>
        <strain evidence="7 8">DSM 10065</strain>
    </source>
</reference>
<evidence type="ECO:0000256" key="3">
    <source>
        <dbReference type="ARBA" id="ARBA00022630"/>
    </source>
</evidence>
<comment type="caution">
    <text evidence="7">The sequence shown here is derived from an EMBL/GenBank/DDBJ whole genome shotgun (WGS) entry which is preliminary data.</text>
</comment>
<feature type="domain" description="FAD/NAD(P)-binding" evidence="6">
    <location>
        <begin position="3"/>
        <end position="315"/>
    </location>
</feature>
<dbReference type="SUPFAM" id="SSF51905">
    <property type="entry name" value="FAD/NAD(P)-binding domain"/>
    <property type="match status" value="1"/>
</dbReference>
<evidence type="ECO:0000256" key="1">
    <source>
        <dbReference type="ARBA" id="ARBA00001974"/>
    </source>
</evidence>
<evidence type="ECO:0000259" key="6">
    <source>
        <dbReference type="Pfam" id="PF07992"/>
    </source>
</evidence>
<dbReference type="GO" id="GO:0019646">
    <property type="term" value="P:aerobic electron transport chain"/>
    <property type="evidence" value="ECO:0007669"/>
    <property type="project" value="TreeGrafter"/>
</dbReference>
<gene>
    <name evidence="7" type="ORF">C7440_2724</name>
</gene>
<dbReference type="Pfam" id="PF07992">
    <property type="entry name" value="Pyr_redox_2"/>
    <property type="match status" value="1"/>
</dbReference>
<keyword evidence="5" id="KW-0560">Oxidoreductase</keyword>
<comment type="cofactor">
    <cofactor evidence="1">
        <name>FAD</name>
        <dbReference type="ChEBI" id="CHEBI:57692"/>
    </cofactor>
</comment>
<keyword evidence="8" id="KW-1185">Reference proteome</keyword>
<evidence type="ECO:0000256" key="5">
    <source>
        <dbReference type="ARBA" id="ARBA00023002"/>
    </source>
</evidence>
<comment type="similarity">
    <text evidence="2">Belongs to the NADH dehydrogenase family.</text>
</comment>
<dbReference type="EMBL" id="QEKO01000004">
    <property type="protein sequence ID" value="PVY61174.1"/>
    <property type="molecule type" value="Genomic_DNA"/>
</dbReference>
<keyword evidence="3" id="KW-0285">Flavoprotein</keyword>
<evidence type="ECO:0000313" key="7">
    <source>
        <dbReference type="EMBL" id="PVY61174.1"/>
    </source>
</evidence>
<dbReference type="PANTHER" id="PTHR42913:SF3">
    <property type="entry name" value="64 KDA MITOCHONDRIAL NADH DEHYDROGENASE (EUROFUNG)"/>
    <property type="match status" value="1"/>
</dbReference>
<evidence type="ECO:0000313" key="8">
    <source>
        <dbReference type="Proteomes" id="UP000246145"/>
    </source>
</evidence>
<dbReference type="PRINTS" id="PR00368">
    <property type="entry name" value="FADPNR"/>
</dbReference>
<dbReference type="InterPro" id="IPR036188">
    <property type="entry name" value="FAD/NAD-bd_sf"/>
</dbReference>
<sequence length="420" mass="45098">MKNIVVVGSGFGGLWSAIGAARKLDELGVAAEEVGITVVDQNDFHSIRVRNYEEDLESTVIPLAKVLDPIGVRHVQGTVSDIDASGQAVTVDTPEGRQYLAYDRLVYALGSQLRRPSIPGLAEHSFDIDTYRAAKRLEQHLAGLPDSQRDNRDKYTVLVVGAGLTGIELASELPGRLEAIRAAHHGDEPIRVILADSNSSIGSDMGEQAMAVIEQAMAALAVETRTDVTITSVDATGATLASGERIPTPTIVWCAGMQANELGKLLPVEKDRLGRIAVDEFMRVKGLQNVFAAGDAAWSMLDDPHTTVMSCQHGRPMGRYAGHNVAADLLGKPMLPLHIDWYTTVLDLGPWGAVYTTGWDRQVIASGETAKNTKQTINCRRIYPPLSGNRAEILASAAPQVQRPPDVKLADADSQTVLGA</sequence>
<organism evidence="7 8">
    <name type="scientific">Pusillimonas noertemannii</name>
    <dbReference type="NCBI Taxonomy" id="305977"/>
    <lineage>
        <taxon>Bacteria</taxon>
        <taxon>Pseudomonadati</taxon>
        <taxon>Pseudomonadota</taxon>
        <taxon>Betaproteobacteria</taxon>
        <taxon>Burkholderiales</taxon>
        <taxon>Alcaligenaceae</taxon>
        <taxon>Pusillimonas</taxon>
    </lineage>
</organism>
<dbReference type="InterPro" id="IPR023753">
    <property type="entry name" value="FAD/NAD-binding_dom"/>
</dbReference>
<protein>
    <submittedName>
        <fullName evidence="7">NADH dehydrogenase FAD-containing subunit</fullName>
    </submittedName>
</protein>
<dbReference type="STRING" id="1231391.GCA_000308195_01093"/>
<dbReference type="Proteomes" id="UP000246145">
    <property type="component" value="Unassembled WGS sequence"/>
</dbReference>
<dbReference type="RefSeq" id="WP_116518937.1">
    <property type="nucleotide sequence ID" value="NZ_JACCEX010000004.1"/>
</dbReference>
<dbReference type="AlphaFoldDB" id="A0A2U1CJL7"/>
<dbReference type="GO" id="GO:0003955">
    <property type="term" value="F:NAD(P)H dehydrogenase (quinone) activity"/>
    <property type="evidence" value="ECO:0007669"/>
    <property type="project" value="TreeGrafter"/>
</dbReference>
<name>A0A2U1CJL7_9BURK</name>
<dbReference type="OrthoDB" id="9781621at2"/>
<dbReference type="PRINTS" id="PR00411">
    <property type="entry name" value="PNDRDTASEI"/>
</dbReference>
<evidence type="ECO:0000256" key="4">
    <source>
        <dbReference type="ARBA" id="ARBA00022827"/>
    </source>
</evidence>
<evidence type="ECO:0000256" key="2">
    <source>
        <dbReference type="ARBA" id="ARBA00005272"/>
    </source>
</evidence>
<keyword evidence="4" id="KW-0274">FAD</keyword>
<dbReference type="PANTHER" id="PTHR42913">
    <property type="entry name" value="APOPTOSIS-INDUCING FACTOR 1"/>
    <property type="match status" value="1"/>
</dbReference>